<keyword evidence="3 7" id="KW-0418">Kinase</keyword>
<evidence type="ECO:0000256" key="5">
    <source>
        <dbReference type="SAM" id="MobiDB-lite"/>
    </source>
</evidence>
<evidence type="ECO:0000313" key="8">
    <source>
        <dbReference type="Proteomes" id="UP000485880"/>
    </source>
</evidence>
<dbReference type="AlphaFoldDB" id="A0A8B6M0S7"/>
<dbReference type="Proteomes" id="UP000485880">
    <property type="component" value="Unassembled WGS sequence"/>
</dbReference>
<dbReference type="Gene3D" id="3.30.200.20">
    <property type="entry name" value="Phosphorylase Kinase, domain 1"/>
    <property type="match status" value="1"/>
</dbReference>
<evidence type="ECO:0000256" key="4">
    <source>
        <dbReference type="ARBA" id="ARBA00022840"/>
    </source>
</evidence>
<accession>A0A8B6M0S7</accession>
<keyword evidence="8" id="KW-1185">Reference proteome</keyword>
<name>A0A8B6M0S7_METTU</name>
<dbReference type="InterPro" id="IPR011009">
    <property type="entry name" value="Kinase-like_dom_sf"/>
</dbReference>
<organism evidence="7 8">
    <name type="scientific">Methylocella tundrae</name>
    <dbReference type="NCBI Taxonomy" id="227605"/>
    <lineage>
        <taxon>Bacteria</taxon>
        <taxon>Pseudomonadati</taxon>
        <taxon>Pseudomonadota</taxon>
        <taxon>Alphaproteobacteria</taxon>
        <taxon>Hyphomicrobiales</taxon>
        <taxon>Beijerinckiaceae</taxon>
        <taxon>Methylocella</taxon>
    </lineage>
</organism>
<keyword evidence="2" id="KW-0547">Nucleotide-binding</keyword>
<dbReference type="SUPFAM" id="SSF56112">
    <property type="entry name" value="Protein kinase-like (PK-like)"/>
    <property type="match status" value="1"/>
</dbReference>
<dbReference type="Pfam" id="PF00069">
    <property type="entry name" value="Pkinase"/>
    <property type="match status" value="1"/>
</dbReference>
<dbReference type="GO" id="GO:0005524">
    <property type="term" value="F:ATP binding"/>
    <property type="evidence" value="ECO:0007669"/>
    <property type="project" value="UniProtKB-KW"/>
</dbReference>
<evidence type="ECO:0000256" key="1">
    <source>
        <dbReference type="ARBA" id="ARBA00022679"/>
    </source>
</evidence>
<comment type="caution">
    <text evidence="7">The sequence shown here is derived from an EMBL/GenBank/DDBJ whole genome shotgun (WGS) entry which is preliminary data.</text>
</comment>
<dbReference type="PROSITE" id="PS50011">
    <property type="entry name" value="PROTEIN_KINASE_DOM"/>
    <property type="match status" value="1"/>
</dbReference>
<dbReference type="CDD" id="cd14014">
    <property type="entry name" value="STKc_PknB_like"/>
    <property type="match status" value="1"/>
</dbReference>
<dbReference type="PANTHER" id="PTHR43289">
    <property type="entry name" value="MITOGEN-ACTIVATED PROTEIN KINASE KINASE KINASE 20-RELATED"/>
    <property type="match status" value="1"/>
</dbReference>
<dbReference type="RefSeq" id="WP_174510933.1">
    <property type="nucleotide sequence ID" value="NZ_CABFMQ020000001.1"/>
</dbReference>
<dbReference type="GO" id="GO:0004674">
    <property type="term" value="F:protein serine/threonine kinase activity"/>
    <property type="evidence" value="ECO:0007669"/>
    <property type="project" value="UniProtKB-KW"/>
</dbReference>
<evidence type="ECO:0000259" key="6">
    <source>
        <dbReference type="PROSITE" id="PS50011"/>
    </source>
</evidence>
<feature type="region of interest" description="Disordered" evidence="5">
    <location>
        <begin position="281"/>
        <end position="303"/>
    </location>
</feature>
<evidence type="ECO:0000313" key="7">
    <source>
        <dbReference type="EMBL" id="VTZ48334.1"/>
    </source>
</evidence>
<reference evidence="7 8" key="1">
    <citation type="submission" date="2019-05" db="EMBL/GenBank/DDBJ databases">
        <authorList>
            <person name="Farhan Ul Haque M."/>
        </authorList>
    </citation>
    <scope>NUCLEOTIDE SEQUENCE [LARGE SCALE GENOMIC DNA]</scope>
    <source>
        <strain evidence="7">2</strain>
    </source>
</reference>
<dbReference type="PROSITE" id="PS00109">
    <property type="entry name" value="PROTEIN_KINASE_TYR"/>
    <property type="match status" value="1"/>
</dbReference>
<dbReference type="Gene3D" id="1.10.510.10">
    <property type="entry name" value="Transferase(Phosphotransferase) domain 1"/>
    <property type="match status" value="1"/>
</dbReference>
<protein>
    <submittedName>
        <fullName evidence="7">Serine/threonine protein kinase</fullName>
    </submittedName>
</protein>
<dbReference type="PANTHER" id="PTHR43289:SF34">
    <property type="entry name" value="SERINE_THREONINE-PROTEIN KINASE YBDM-RELATED"/>
    <property type="match status" value="1"/>
</dbReference>
<keyword evidence="1" id="KW-0808">Transferase</keyword>
<evidence type="ECO:0000256" key="2">
    <source>
        <dbReference type="ARBA" id="ARBA00022741"/>
    </source>
</evidence>
<dbReference type="InterPro" id="IPR008266">
    <property type="entry name" value="Tyr_kinase_AS"/>
</dbReference>
<dbReference type="InterPro" id="IPR000719">
    <property type="entry name" value="Prot_kinase_dom"/>
</dbReference>
<feature type="domain" description="Protein kinase" evidence="6">
    <location>
        <begin position="24"/>
        <end position="281"/>
    </location>
</feature>
<sequence length="615" mass="65119">MNQAATFGSTRPIIPAGTQLNGIYEIDEPIAAGGMGEIYKGHAIQTGDIVAIKLIRSDLAEAEAAFALFRKEASALHNLYHEAIVRYYVFTVDPVLERPYLAMEYVDGQSLSAMLRGGPLAFDAVQRLMQRIAAGLDAAHERGIVHRDVSPDNIIIPAGDMARAKIIDFGIARSTRLEDEGTVIGSGFAGKYNYVSPEQLGLFGGHITPKSDIYSLGLVLAEALRNGPIDMGGNHVDVIEKRRVVPDLSGIDERLRPLIEHMLQPNPDDRPASMAEVAAWRADASGAKRPARRRASQAQAAKPARASVSFSRLTLMLAGAAAVGLLVTAPLLYSALHPPPSIIPPAPLLQSESASNLREPAPPQRSAPALAAIPDTAPARPGLAPMNLARLDPEQPAMLKTAALTEAEQRARLQAITKMINQFDGGDCVFARPIVLADQSPAIEGFGLSTAPFRSLDQAFEQANGYEADIGVRQVAAAQCPAVTFLGQLRNTPAAPLKIELAASSLRVGQPLTGTISGADGREVSVVTVADDGSVRVIPTTRSRDDALTFSFRASAELGNGKLQFVLAVAAPKVLPGLRPGQAGAAGKLFPQILNEAERNGQTIAAAAQSFKVDK</sequence>
<evidence type="ECO:0000256" key="3">
    <source>
        <dbReference type="ARBA" id="ARBA00022777"/>
    </source>
</evidence>
<dbReference type="EMBL" id="CABFMQ020000001">
    <property type="protein sequence ID" value="VTZ48334.1"/>
    <property type="molecule type" value="Genomic_DNA"/>
</dbReference>
<keyword evidence="4" id="KW-0067">ATP-binding</keyword>
<proteinExistence type="predicted"/>
<gene>
    <name evidence="7" type="ORF">MPC4_10284</name>
</gene>
<keyword evidence="7" id="KW-0723">Serine/threonine-protein kinase</keyword>